<organism evidence="11 12">
    <name type="scientific">Desulfonema limicola</name>
    <dbReference type="NCBI Taxonomy" id="45656"/>
    <lineage>
        <taxon>Bacteria</taxon>
        <taxon>Pseudomonadati</taxon>
        <taxon>Thermodesulfobacteriota</taxon>
        <taxon>Desulfobacteria</taxon>
        <taxon>Desulfobacterales</taxon>
        <taxon>Desulfococcaceae</taxon>
        <taxon>Desulfonema</taxon>
    </lineage>
</organism>
<dbReference type="GO" id="GO:0004888">
    <property type="term" value="F:transmembrane signaling receptor activity"/>
    <property type="evidence" value="ECO:0007669"/>
    <property type="project" value="InterPro"/>
</dbReference>
<dbReference type="InterPro" id="IPR029151">
    <property type="entry name" value="Sensor-like_sf"/>
</dbReference>
<evidence type="ECO:0000256" key="9">
    <source>
        <dbReference type="SAM" id="Phobius"/>
    </source>
</evidence>
<comment type="similarity">
    <text evidence="7">Belongs to the methyl-accepting chemotaxis (MCP) protein family.</text>
</comment>
<evidence type="ECO:0000256" key="3">
    <source>
        <dbReference type="ARBA" id="ARBA00022481"/>
    </source>
</evidence>
<dbReference type="EMBL" id="CP061799">
    <property type="protein sequence ID" value="QTA78593.1"/>
    <property type="molecule type" value="Genomic_DNA"/>
</dbReference>
<dbReference type="Pfam" id="PF00015">
    <property type="entry name" value="MCPsignal"/>
    <property type="match status" value="1"/>
</dbReference>
<evidence type="ECO:0000256" key="5">
    <source>
        <dbReference type="ARBA" id="ARBA00022989"/>
    </source>
</evidence>
<dbReference type="AlphaFoldDB" id="A0A975B4E9"/>
<keyword evidence="5 9" id="KW-1133">Transmembrane helix</keyword>
<feature type="transmembrane region" description="Helical" evidence="9">
    <location>
        <begin position="284"/>
        <end position="305"/>
    </location>
</feature>
<dbReference type="InterPro" id="IPR004089">
    <property type="entry name" value="MCPsignal_dom"/>
</dbReference>
<dbReference type="KEGG" id="dli:dnl_08170"/>
<dbReference type="InterPro" id="IPR004090">
    <property type="entry name" value="Chemotax_Me-accpt_rcpt"/>
</dbReference>
<evidence type="ECO:0000256" key="7">
    <source>
        <dbReference type="ARBA" id="ARBA00029447"/>
    </source>
</evidence>
<dbReference type="PROSITE" id="PS50111">
    <property type="entry name" value="CHEMOTAXIS_TRANSDUC_2"/>
    <property type="match status" value="1"/>
</dbReference>
<gene>
    <name evidence="11" type="ORF">dnl_08170</name>
</gene>
<reference evidence="11" key="1">
    <citation type="journal article" date="2021" name="Microb. Physiol.">
        <title>Proteogenomic Insights into the Physiology of Marine, Sulfate-Reducing, Filamentous Desulfonema limicola and Desulfonema magnum.</title>
        <authorList>
            <person name="Schnaars V."/>
            <person name="Wohlbrand L."/>
            <person name="Scheve S."/>
            <person name="Hinrichs C."/>
            <person name="Reinhardt R."/>
            <person name="Rabus R."/>
        </authorList>
    </citation>
    <scope>NUCLEOTIDE SEQUENCE</scope>
    <source>
        <strain evidence="11">5ac10</strain>
    </source>
</reference>
<accession>A0A975B4E9</accession>
<dbReference type="SUPFAM" id="SSF103190">
    <property type="entry name" value="Sensory domain-like"/>
    <property type="match status" value="1"/>
</dbReference>
<dbReference type="GO" id="GO:0005886">
    <property type="term" value="C:plasma membrane"/>
    <property type="evidence" value="ECO:0007669"/>
    <property type="project" value="UniProtKB-SubCell"/>
</dbReference>
<evidence type="ECO:0000259" key="10">
    <source>
        <dbReference type="PROSITE" id="PS50111"/>
    </source>
</evidence>
<dbReference type="Gene3D" id="1.10.287.950">
    <property type="entry name" value="Methyl-accepting chemotaxis protein"/>
    <property type="match status" value="1"/>
</dbReference>
<dbReference type="InterPro" id="IPR033479">
    <property type="entry name" value="dCache_1"/>
</dbReference>
<dbReference type="InterPro" id="IPR051310">
    <property type="entry name" value="MCP_chemotaxis"/>
</dbReference>
<comment type="subcellular location">
    <subcellularLocation>
        <location evidence="1">Cell membrane</location>
        <topology evidence="1">Multi-pass membrane protein</topology>
    </subcellularLocation>
</comment>
<keyword evidence="8" id="KW-0807">Transducer</keyword>
<feature type="domain" description="Methyl-accepting transducer" evidence="10">
    <location>
        <begin position="322"/>
        <end position="551"/>
    </location>
</feature>
<protein>
    <submittedName>
        <fullName evidence="11">Methyl-accepting chemotaxis protein, CACHE domain-containing</fullName>
    </submittedName>
</protein>
<name>A0A975B4E9_9BACT</name>
<dbReference type="GO" id="GO:0007165">
    <property type="term" value="P:signal transduction"/>
    <property type="evidence" value="ECO:0007669"/>
    <property type="project" value="UniProtKB-KW"/>
</dbReference>
<dbReference type="SUPFAM" id="SSF58104">
    <property type="entry name" value="Methyl-accepting chemotaxis protein (MCP) signaling domain"/>
    <property type="match status" value="1"/>
</dbReference>
<dbReference type="PANTHER" id="PTHR43531:SF14">
    <property type="entry name" value="METHYL-ACCEPTING CHEMOTAXIS PROTEIN I-RELATED"/>
    <property type="match status" value="1"/>
</dbReference>
<dbReference type="GO" id="GO:0006935">
    <property type="term" value="P:chemotaxis"/>
    <property type="evidence" value="ECO:0007669"/>
    <property type="project" value="InterPro"/>
</dbReference>
<keyword evidence="12" id="KW-1185">Reference proteome</keyword>
<sequence length="574" mass="62793">MQLSMKNKYLISNIILISMGMMISAGISYLILSGTLEKNIHSTIIQNSNFAITNINGWLEDKKSNIKGWARSNLYQTALKDTYMGRSARKAVNKQLPVLLKDYAGFEEIFITNEKGVVIASSDPETKDSVNYSDHEAFKQSIKGSIYVADPEYCKTHNFPVFIISAPVLEDSKPKGVFFCKILLEFFNAKFIDPIKPSDSGYAFMFDKKGRITAHPDKSNILKKNITSLEFGKKFIKNQEDIFTYKDKGIKKTAAMKKIVPMDWTIAVIAVDREIYAPVSRARFVNAVITVIAILVTVIITLILVNSTTKPLDEIVTGLTNSSEYISSASGQIKSSSQILSSGASSQAASIEETSSSLEQMSAMTRQNADNAIQADQLMKEAVLIIEKANKTAGELTKSITEIRDASEETFNIIKTIDEIAFQTNLLALNAAVEAARAGSGGAGFAVVAGEVRNLAMRASDAAKNTSVLIEGIVQKIKSGSEYVISNDKAFEDVASSTLKVNDLVSEIAAASSEQAQGIEQVNKAVADMDKIIQQNVLNADQTHSASEEMYKHAELLKDFVENLLTLIQGKHKP</sequence>
<dbReference type="CDD" id="cd12914">
    <property type="entry name" value="PDC1_DGC_like"/>
    <property type="match status" value="1"/>
</dbReference>
<dbReference type="Gene3D" id="3.30.450.20">
    <property type="entry name" value="PAS domain"/>
    <property type="match status" value="1"/>
</dbReference>
<dbReference type="CDD" id="cd12912">
    <property type="entry name" value="PDC2_MCP_like"/>
    <property type="match status" value="1"/>
</dbReference>
<dbReference type="PANTHER" id="PTHR43531">
    <property type="entry name" value="PROTEIN ICFG"/>
    <property type="match status" value="1"/>
</dbReference>
<evidence type="ECO:0000256" key="8">
    <source>
        <dbReference type="PROSITE-ProRule" id="PRU00284"/>
    </source>
</evidence>
<evidence type="ECO:0000256" key="1">
    <source>
        <dbReference type="ARBA" id="ARBA00004651"/>
    </source>
</evidence>
<proteinExistence type="inferred from homology"/>
<evidence type="ECO:0000313" key="12">
    <source>
        <dbReference type="Proteomes" id="UP000663720"/>
    </source>
</evidence>
<feature type="transmembrane region" description="Helical" evidence="9">
    <location>
        <begin position="9"/>
        <end position="32"/>
    </location>
</feature>
<dbReference type="Proteomes" id="UP000663720">
    <property type="component" value="Chromosome"/>
</dbReference>
<evidence type="ECO:0000256" key="2">
    <source>
        <dbReference type="ARBA" id="ARBA00022475"/>
    </source>
</evidence>
<keyword evidence="3" id="KW-0488">Methylation</keyword>
<keyword evidence="2" id="KW-1003">Cell membrane</keyword>
<dbReference type="PRINTS" id="PR00260">
    <property type="entry name" value="CHEMTRNSDUCR"/>
</dbReference>
<keyword evidence="4 9" id="KW-0812">Transmembrane</keyword>
<evidence type="ECO:0000256" key="4">
    <source>
        <dbReference type="ARBA" id="ARBA00022692"/>
    </source>
</evidence>
<evidence type="ECO:0000256" key="6">
    <source>
        <dbReference type="ARBA" id="ARBA00023136"/>
    </source>
</evidence>
<dbReference type="SMART" id="SM00283">
    <property type="entry name" value="MA"/>
    <property type="match status" value="1"/>
</dbReference>
<dbReference type="Pfam" id="PF02743">
    <property type="entry name" value="dCache_1"/>
    <property type="match status" value="1"/>
</dbReference>
<keyword evidence="6 9" id="KW-0472">Membrane</keyword>
<evidence type="ECO:0000313" key="11">
    <source>
        <dbReference type="EMBL" id="QTA78593.1"/>
    </source>
</evidence>
<dbReference type="RefSeq" id="WP_219738854.1">
    <property type="nucleotide sequence ID" value="NZ_CP061799.1"/>
</dbReference>